<sequence>MTTISIRDAVILNHLSKQAAGSQPKNLTDRLESNARELADQLKRQTPTTQRGRTSRSR</sequence>
<organism evidence="2 3">
    <name type="scientific">Terriglobus roseus (strain DSM 18391 / NRRL B-41598 / KBS 63)</name>
    <dbReference type="NCBI Taxonomy" id="926566"/>
    <lineage>
        <taxon>Bacteria</taxon>
        <taxon>Pseudomonadati</taxon>
        <taxon>Acidobacteriota</taxon>
        <taxon>Terriglobia</taxon>
        <taxon>Terriglobales</taxon>
        <taxon>Acidobacteriaceae</taxon>
        <taxon>Terriglobus</taxon>
    </lineage>
</organism>
<dbReference type="KEGG" id="trs:Terro_3110"/>
<accession>I3ZJC2</accession>
<feature type="region of interest" description="Disordered" evidence="1">
    <location>
        <begin position="35"/>
        <end position="58"/>
    </location>
</feature>
<reference evidence="2 3" key="1">
    <citation type="submission" date="2012-06" db="EMBL/GenBank/DDBJ databases">
        <title>Complete genome of Terriglobus roseus DSM 18391.</title>
        <authorList>
            <consortium name="US DOE Joint Genome Institute (JGI-PGF)"/>
            <person name="Lucas S."/>
            <person name="Copeland A."/>
            <person name="Lapidus A."/>
            <person name="Glavina del Rio T."/>
            <person name="Dalin E."/>
            <person name="Tice H."/>
            <person name="Bruce D."/>
            <person name="Goodwin L."/>
            <person name="Pitluck S."/>
            <person name="Peters L."/>
            <person name="Mikhailova N."/>
            <person name="Munk A.C.C."/>
            <person name="Kyrpides N."/>
            <person name="Mavromatis K."/>
            <person name="Ivanova N."/>
            <person name="Brettin T."/>
            <person name="Detter J.C."/>
            <person name="Han C."/>
            <person name="Larimer F."/>
            <person name="Land M."/>
            <person name="Hauser L."/>
            <person name="Markowitz V."/>
            <person name="Cheng J.-F."/>
            <person name="Hugenholtz P."/>
            <person name="Woyke T."/>
            <person name="Wu D."/>
            <person name="Brambilla E."/>
            <person name="Klenk H.-P."/>
            <person name="Eisen J.A."/>
        </authorList>
    </citation>
    <scope>NUCLEOTIDE SEQUENCE [LARGE SCALE GENOMIC DNA]</scope>
    <source>
        <strain evidence="3">DSM 18391 / NRRL B-41598 / KBS 63</strain>
    </source>
</reference>
<protein>
    <submittedName>
        <fullName evidence="2">Uncharacterized protein</fullName>
    </submittedName>
</protein>
<dbReference type="Proteomes" id="UP000006056">
    <property type="component" value="Chromosome"/>
</dbReference>
<proteinExistence type="predicted"/>
<evidence type="ECO:0000313" key="2">
    <source>
        <dbReference type="EMBL" id="AFL89340.1"/>
    </source>
</evidence>
<evidence type="ECO:0000256" key="1">
    <source>
        <dbReference type="SAM" id="MobiDB-lite"/>
    </source>
</evidence>
<evidence type="ECO:0000313" key="3">
    <source>
        <dbReference type="Proteomes" id="UP000006056"/>
    </source>
</evidence>
<gene>
    <name evidence="2" type="ordered locus">Terro_3110</name>
</gene>
<dbReference type="EMBL" id="CP003379">
    <property type="protein sequence ID" value="AFL89340.1"/>
    <property type="molecule type" value="Genomic_DNA"/>
</dbReference>
<keyword evidence="3" id="KW-1185">Reference proteome</keyword>
<name>I3ZJC2_TERRK</name>
<dbReference type="STRING" id="926566.Terro_3110"/>
<dbReference type="HOGENOM" id="CLU_2977747_0_0_0"/>
<dbReference type="AlphaFoldDB" id="I3ZJC2"/>